<dbReference type="EMBL" id="JAAAUQ010000336">
    <property type="protein sequence ID" value="KAF9151280.1"/>
    <property type="molecule type" value="Genomic_DNA"/>
</dbReference>
<dbReference type="OrthoDB" id="2405803at2759"/>
<gene>
    <name evidence="2" type="ORF">BG015_006870</name>
</gene>
<evidence type="ECO:0008006" key="4">
    <source>
        <dbReference type="Google" id="ProtNLM"/>
    </source>
</evidence>
<feature type="compositionally biased region" description="Basic and acidic residues" evidence="1">
    <location>
        <begin position="616"/>
        <end position="630"/>
    </location>
</feature>
<protein>
    <recommendedName>
        <fullName evidence="4">F-box domain-containing protein</fullName>
    </recommendedName>
</protein>
<proteinExistence type="predicted"/>
<dbReference type="AlphaFoldDB" id="A0A9P5S1Z7"/>
<dbReference type="SUPFAM" id="SSF52047">
    <property type="entry name" value="RNI-like"/>
    <property type="match status" value="1"/>
</dbReference>
<sequence length="802" mass="92524">METCPPEIIDIIATHLTKCTFFHCLRVSKTWTDIFIPFLWRNFRALTPKQLRALGTPEFSAAVLRYGRHIMSLHIGSYKHLKPFLQELPPPFHTPSKAPMDNYATVTHTAIPCVQNLRKFELSIRRKSQREETTETLALLLEPSTSPTTVFAYSLDVSLDDPSLVLQLLKNNPRLLTLEFEGFNFALEWFLKRDRLLVDPSSSCMPLLSSLAQLTPNLKDLTLHSFYTPYRQLFRYQVELLARFLFQLPKTVETLVLSSRLGDVMWQRAFSSSTPSSHPVDNTAHLTESTTLTGIDMSPPTGPLAVQKVDLRFFAPSEDNPQSKTFQQSLRVFLRRCVQLKELSVGICHDTRQDAIVRHIIGYLVEARLKMLTILSVEVTLQDTTLAWLLNCTRPATKDIDTRTDSMDMVRFQGDHQDFQRQQEQRQEYRQCGWRVLKLYSNTTLGPLSSAALGSHFPTLKSLDVVECYSCPSQVLATLLISSPGLETLTTIEDRKGGSDDYEYNYNFIDARHLLEMGSMSNTRDEVGWACIGLQTLKAVISNVPRPDCERTHYRARLMPARNGTEGLTGDIKEQALRTQREICRQLGRLKQLRVLWLGYETRDFENLENYRVTPDERREELGLPKKDPNAGDNSDEEEEEEEEEEDVAMGEGETEGEGDNNDGEEEDEEEEDEHDDEYDAETHMDKHGNLLMYPLLFLNPQFQYSCLPLSLDSGLDLMSELKELRELNIEQMAHRIGLEEVQWMVANWPKLNRIIGLNVKDETIEAVEWLKKERPWIELPESRNSMRQSTWVYYYPRMWNY</sequence>
<feature type="compositionally biased region" description="Acidic residues" evidence="1">
    <location>
        <begin position="634"/>
        <end position="680"/>
    </location>
</feature>
<dbReference type="Proteomes" id="UP000748756">
    <property type="component" value="Unassembled WGS sequence"/>
</dbReference>
<name>A0A9P5S1Z7_9FUNG</name>
<evidence type="ECO:0000313" key="2">
    <source>
        <dbReference type="EMBL" id="KAF9151280.1"/>
    </source>
</evidence>
<keyword evidence="3" id="KW-1185">Reference proteome</keyword>
<organism evidence="2 3">
    <name type="scientific">Linnemannia schmuckeri</name>
    <dbReference type="NCBI Taxonomy" id="64567"/>
    <lineage>
        <taxon>Eukaryota</taxon>
        <taxon>Fungi</taxon>
        <taxon>Fungi incertae sedis</taxon>
        <taxon>Mucoromycota</taxon>
        <taxon>Mortierellomycotina</taxon>
        <taxon>Mortierellomycetes</taxon>
        <taxon>Mortierellales</taxon>
        <taxon>Mortierellaceae</taxon>
        <taxon>Linnemannia</taxon>
    </lineage>
</organism>
<feature type="region of interest" description="Disordered" evidence="1">
    <location>
        <begin position="616"/>
        <end position="680"/>
    </location>
</feature>
<evidence type="ECO:0000256" key="1">
    <source>
        <dbReference type="SAM" id="MobiDB-lite"/>
    </source>
</evidence>
<reference evidence="2" key="1">
    <citation type="journal article" date="2020" name="Fungal Divers.">
        <title>Resolving the Mortierellaceae phylogeny through synthesis of multi-gene phylogenetics and phylogenomics.</title>
        <authorList>
            <person name="Vandepol N."/>
            <person name="Liber J."/>
            <person name="Desiro A."/>
            <person name="Na H."/>
            <person name="Kennedy M."/>
            <person name="Barry K."/>
            <person name="Grigoriev I.V."/>
            <person name="Miller A.N."/>
            <person name="O'Donnell K."/>
            <person name="Stajich J.E."/>
            <person name="Bonito G."/>
        </authorList>
    </citation>
    <scope>NUCLEOTIDE SEQUENCE</scope>
    <source>
        <strain evidence="2">NRRL 6426</strain>
    </source>
</reference>
<accession>A0A9P5S1Z7</accession>
<comment type="caution">
    <text evidence="2">The sequence shown here is derived from an EMBL/GenBank/DDBJ whole genome shotgun (WGS) entry which is preliminary data.</text>
</comment>
<evidence type="ECO:0000313" key="3">
    <source>
        <dbReference type="Proteomes" id="UP000748756"/>
    </source>
</evidence>